<dbReference type="SUPFAM" id="SSF55326">
    <property type="entry name" value="PurM N-terminal domain-like"/>
    <property type="match status" value="1"/>
</dbReference>
<name>A0ABQ6P5G8_9SPHN</name>
<dbReference type="InterPro" id="IPR016188">
    <property type="entry name" value="PurM-like_N"/>
</dbReference>
<dbReference type="InterPro" id="IPR011854">
    <property type="entry name" value="HypE"/>
</dbReference>
<evidence type="ECO:0000313" key="4">
    <source>
        <dbReference type="EMBL" id="GMM59381.1"/>
    </source>
</evidence>
<dbReference type="InterPro" id="IPR010918">
    <property type="entry name" value="PurM-like_C_dom"/>
</dbReference>
<organism evidence="4 5">
    <name type="scientific">Novosphingobium pituita</name>
    <dbReference type="NCBI Taxonomy" id="3056842"/>
    <lineage>
        <taxon>Bacteria</taxon>
        <taxon>Pseudomonadati</taxon>
        <taxon>Pseudomonadota</taxon>
        <taxon>Alphaproteobacteria</taxon>
        <taxon>Sphingomonadales</taxon>
        <taxon>Sphingomonadaceae</taxon>
        <taxon>Novosphingobium</taxon>
    </lineage>
</organism>
<feature type="domain" description="PurM-like N-terminal" evidence="2">
    <location>
        <begin position="42"/>
        <end position="156"/>
    </location>
</feature>
<comment type="similarity">
    <text evidence="1">Belongs to the HypE family.</text>
</comment>
<dbReference type="InterPro" id="IPR036921">
    <property type="entry name" value="PurM-like_N_sf"/>
</dbReference>
<proteinExistence type="inferred from homology"/>
<protein>
    <submittedName>
        <fullName evidence="4">Hydrogenase expression/formation protein HypE</fullName>
    </submittedName>
</protein>
<evidence type="ECO:0000259" key="3">
    <source>
        <dbReference type="Pfam" id="PF02769"/>
    </source>
</evidence>
<dbReference type="PANTHER" id="PTHR30303">
    <property type="entry name" value="HYDROGENASE ISOENZYMES FORMATION PROTEIN HYPE"/>
    <property type="match status" value="1"/>
</dbReference>
<evidence type="ECO:0000259" key="2">
    <source>
        <dbReference type="Pfam" id="PF00586"/>
    </source>
</evidence>
<dbReference type="EMBL" id="BTFW01000001">
    <property type="protein sequence ID" value="GMM59381.1"/>
    <property type="molecule type" value="Genomic_DNA"/>
</dbReference>
<dbReference type="Gene3D" id="3.30.1330.10">
    <property type="entry name" value="PurM-like, N-terminal domain"/>
    <property type="match status" value="1"/>
</dbReference>
<dbReference type="Proteomes" id="UP001187221">
    <property type="component" value="Unassembled WGS sequence"/>
</dbReference>
<dbReference type="SUPFAM" id="SSF56042">
    <property type="entry name" value="PurM C-terminal domain-like"/>
    <property type="match status" value="1"/>
</dbReference>
<feature type="domain" description="PurM-like C-terminal" evidence="3">
    <location>
        <begin position="169"/>
        <end position="313"/>
    </location>
</feature>
<dbReference type="Pfam" id="PF00586">
    <property type="entry name" value="AIRS"/>
    <property type="match status" value="1"/>
</dbReference>
<dbReference type="InterPro" id="IPR036676">
    <property type="entry name" value="PurM-like_C_sf"/>
</dbReference>
<reference evidence="4 5" key="1">
    <citation type="submission" date="2023-06" db="EMBL/GenBank/DDBJ databases">
        <title>Draft genome sequence of Novosphingobium sp. strain IK01.</title>
        <authorList>
            <person name="Hatamoto M."/>
            <person name="Ikarashi T."/>
            <person name="Yamaguchi T."/>
        </authorList>
    </citation>
    <scope>NUCLEOTIDE SEQUENCE [LARGE SCALE GENOMIC DNA]</scope>
    <source>
        <strain evidence="4 5">IK01</strain>
    </source>
</reference>
<keyword evidence="5" id="KW-1185">Reference proteome</keyword>
<sequence>MSTILRPGACVEMAHGGGGLATTRLIREIFARHFANPLLDQGHDAARLDPLPPGRLVMSTDAHVVSPLEFPGGDIGSLAVHGTVNDVAMAGAWPVALAAAFIIEEGFPLADLDRIAASMGAAARAAGVPIATGDTKVVERGHGDGVFITTTGVGVVPEGVNMAPAHIAPGMAILVSGPLGDHGVAILSRRQGLEFGTAIQSDSAALHRMVAQMVAHVPGIAVLRDPTRGGLSATLNELAEAAGVTMTLEEAALPVRPEVAGACEMLGLDPLHIANEGKLVCICPPEDAEALLAIMRAHPEGAGAVRVGTVGERAAPGTPGLLRMQTLIGGMRVVDWLAGEPLPRIC</sequence>
<dbReference type="RefSeq" id="WP_317973239.1">
    <property type="nucleotide sequence ID" value="NZ_BTFW01000001.1"/>
</dbReference>
<dbReference type="CDD" id="cd02197">
    <property type="entry name" value="HypE"/>
    <property type="match status" value="1"/>
</dbReference>
<evidence type="ECO:0000313" key="5">
    <source>
        <dbReference type="Proteomes" id="UP001187221"/>
    </source>
</evidence>
<comment type="caution">
    <text evidence="4">The sequence shown here is derived from an EMBL/GenBank/DDBJ whole genome shotgun (WGS) entry which is preliminary data.</text>
</comment>
<dbReference type="Gene3D" id="3.90.650.10">
    <property type="entry name" value="PurM-like C-terminal domain"/>
    <property type="match status" value="1"/>
</dbReference>
<dbReference type="NCBIfam" id="TIGR02124">
    <property type="entry name" value="hypE"/>
    <property type="match status" value="1"/>
</dbReference>
<accession>A0ABQ6P5G8</accession>
<gene>
    <name evidence="4" type="primary">hypE</name>
    <name evidence="4" type="ORF">NUTIK01_01580</name>
</gene>
<evidence type="ECO:0000256" key="1">
    <source>
        <dbReference type="ARBA" id="ARBA00006243"/>
    </source>
</evidence>
<dbReference type="PANTHER" id="PTHR30303:SF0">
    <property type="entry name" value="CARBAMOYL DEHYDRATASE HYPE"/>
    <property type="match status" value="1"/>
</dbReference>
<dbReference type="Pfam" id="PF02769">
    <property type="entry name" value="AIRS_C"/>
    <property type="match status" value="1"/>
</dbReference>
<dbReference type="PIRSF" id="PIRSF005644">
    <property type="entry name" value="Hdrgns_mtr_HypE"/>
    <property type="match status" value="1"/>
</dbReference>